<name>A0ABP8KMZ6_9MICO</name>
<feature type="region of interest" description="Disordered" evidence="1">
    <location>
        <begin position="40"/>
        <end position="66"/>
    </location>
</feature>
<feature type="compositionally biased region" description="Polar residues" evidence="1">
    <location>
        <begin position="45"/>
        <end position="59"/>
    </location>
</feature>
<evidence type="ECO:0000313" key="2">
    <source>
        <dbReference type="EMBL" id="GAA4410592.1"/>
    </source>
</evidence>
<reference evidence="3" key="1">
    <citation type="journal article" date="2019" name="Int. J. Syst. Evol. Microbiol.">
        <title>The Global Catalogue of Microorganisms (GCM) 10K type strain sequencing project: providing services to taxonomists for standard genome sequencing and annotation.</title>
        <authorList>
            <consortium name="The Broad Institute Genomics Platform"/>
            <consortium name="The Broad Institute Genome Sequencing Center for Infectious Disease"/>
            <person name="Wu L."/>
            <person name="Ma J."/>
        </authorList>
    </citation>
    <scope>NUCLEOTIDE SEQUENCE [LARGE SCALE GENOMIC DNA]</scope>
    <source>
        <strain evidence="3">JCM 17809</strain>
    </source>
</reference>
<keyword evidence="3" id="KW-1185">Reference proteome</keyword>
<gene>
    <name evidence="2" type="ORF">GCM10023168_30440</name>
</gene>
<evidence type="ECO:0000313" key="3">
    <source>
        <dbReference type="Proteomes" id="UP001500945"/>
    </source>
</evidence>
<organism evidence="2 3">
    <name type="scientific">Fodinibacter luteus</name>
    <dbReference type="NCBI Taxonomy" id="552064"/>
    <lineage>
        <taxon>Bacteria</taxon>
        <taxon>Bacillati</taxon>
        <taxon>Actinomycetota</taxon>
        <taxon>Actinomycetes</taxon>
        <taxon>Micrococcales</taxon>
        <taxon>Intrasporangiaceae</taxon>
        <taxon>Fodinibacter (ex Wang et al. 2009)</taxon>
    </lineage>
</organism>
<dbReference type="EMBL" id="BAABGM010000020">
    <property type="protein sequence ID" value="GAA4410592.1"/>
    <property type="molecule type" value="Genomic_DNA"/>
</dbReference>
<protein>
    <submittedName>
        <fullName evidence="2">Uncharacterized protein</fullName>
    </submittedName>
</protein>
<sequence length="97" mass="10237">MRTVSTTRSTTVTAARPDAAARACSHARCRQVLEHHLGTRPRVGTVTSAPHQPHMTTWPGTLGEGRTPVVEEAPEGCNGSADSAFIATSLPAIRCAF</sequence>
<proteinExistence type="predicted"/>
<dbReference type="Proteomes" id="UP001500945">
    <property type="component" value="Unassembled WGS sequence"/>
</dbReference>
<accession>A0ABP8KMZ6</accession>
<evidence type="ECO:0000256" key="1">
    <source>
        <dbReference type="SAM" id="MobiDB-lite"/>
    </source>
</evidence>
<comment type="caution">
    <text evidence="2">The sequence shown here is derived from an EMBL/GenBank/DDBJ whole genome shotgun (WGS) entry which is preliminary data.</text>
</comment>